<evidence type="ECO:0000256" key="7">
    <source>
        <dbReference type="ARBA" id="ARBA00022989"/>
    </source>
</evidence>
<sequence length="610" mass="68331">MADEALFLSWHNLSLWAPESLPQNGGSWKPWKTEKTTKLLLDNLSGFAKSGSLLAIMGPSGSGKTTLLATISKRITDQLQGKILLNGKPLDKDLMMRISGFVPQQDLAVDTLTVKEHILFMANLKMDNRLSKTQREIIVETLIKDLSLRNCSQTLLGEISGGERKRASLAVQMLTDPPLLFCDEPTTGLDSYSAATVVNMLSQLARRGKAVVCTIHQPASDVYILFDRLCLLLPGGHMAYHGSSSAVQAHFQSMGVEFLGSYNPADILLQRLNPKTRHDKVAVMTAFDNSLAKSELTKELAVISSSAGPQSFYFGIEDKFLKYYTIQRPALFLQMRLLLWRTSISMFRNSQRILLRLMMYIFTGLLVSTPYTQLALDQNGIQNFQGFHYAVITETIFCHAYSVMHTFPAEIPILLREMANGLYKPGPYYFSKVLILVPRAIIETILFCSVVFYVAQVRGGALGFLMFTAPVIASAVTSTAYGCFISAMFENIATASLLFVPLDFISYTFCGLFLQLSTVPFYLRWVKYISRFYYGIEAISILQWRDVDDIACSDNADIPCIRTGEGVLEKYGFSSMNLSLDFFAMFIAFCLLHVFGFLNLKRRSKQQSIY</sequence>
<dbReference type="AlphaFoldDB" id="A0A482XR42"/>
<keyword evidence="3" id="KW-0813">Transport</keyword>
<dbReference type="PROSITE" id="PS50893">
    <property type="entry name" value="ABC_TRANSPORTER_2"/>
    <property type="match status" value="1"/>
</dbReference>
<name>A0A482XR42_LAOST</name>
<dbReference type="InParanoid" id="A0A482XR42"/>
<dbReference type="GO" id="GO:0140359">
    <property type="term" value="F:ABC-type transporter activity"/>
    <property type="evidence" value="ECO:0007669"/>
    <property type="project" value="InterPro"/>
</dbReference>
<dbReference type="InterPro" id="IPR017871">
    <property type="entry name" value="ABC_transporter-like_CS"/>
</dbReference>
<evidence type="ECO:0000256" key="4">
    <source>
        <dbReference type="ARBA" id="ARBA00022692"/>
    </source>
</evidence>
<dbReference type="InterPro" id="IPR043926">
    <property type="entry name" value="ABCG_dom"/>
</dbReference>
<protein>
    <recommendedName>
        <fullName evidence="10">ABC transporter domain-containing protein</fullName>
    </recommendedName>
</protein>
<dbReference type="SMART" id="SM00382">
    <property type="entry name" value="AAA"/>
    <property type="match status" value="1"/>
</dbReference>
<dbReference type="InterPro" id="IPR050352">
    <property type="entry name" value="ABCG_transporters"/>
</dbReference>
<dbReference type="EMBL" id="QKKF02002906">
    <property type="protein sequence ID" value="RZF47918.1"/>
    <property type="molecule type" value="Genomic_DNA"/>
</dbReference>
<dbReference type="InterPro" id="IPR027417">
    <property type="entry name" value="P-loop_NTPase"/>
</dbReference>
<gene>
    <name evidence="11" type="ORF">LSTR_LSTR008722</name>
</gene>
<evidence type="ECO:0000313" key="12">
    <source>
        <dbReference type="Proteomes" id="UP000291343"/>
    </source>
</evidence>
<dbReference type="Gene3D" id="3.40.50.300">
    <property type="entry name" value="P-loop containing nucleotide triphosphate hydrolases"/>
    <property type="match status" value="1"/>
</dbReference>
<dbReference type="GO" id="GO:0016887">
    <property type="term" value="F:ATP hydrolysis activity"/>
    <property type="evidence" value="ECO:0007669"/>
    <property type="project" value="InterPro"/>
</dbReference>
<dbReference type="OrthoDB" id="66620at2759"/>
<reference evidence="11 12" key="1">
    <citation type="journal article" date="2017" name="Gigascience">
        <title>Genome sequence of the small brown planthopper, Laodelphax striatellus.</title>
        <authorList>
            <person name="Zhu J."/>
            <person name="Jiang F."/>
            <person name="Wang X."/>
            <person name="Yang P."/>
            <person name="Bao Y."/>
            <person name="Zhao W."/>
            <person name="Wang W."/>
            <person name="Lu H."/>
            <person name="Wang Q."/>
            <person name="Cui N."/>
            <person name="Li J."/>
            <person name="Chen X."/>
            <person name="Luo L."/>
            <person name="Yu J."/>
            <person name="Kang L."/>
            <person name="Cui F."/>
        </authorList>
    </citation>
    <scope>NUCLEOTIDE SEQUENCE [LARGE SCALE GENOMIC DNA]</scope>
    <source>
        <strain evidence="11">Lst14</strain>
    </source>
</reference>
<dbReference type="GO" id="GO:0030659">
    <property type="term" value="C:cytoplasmic vesicle membrane"/>
    <property type="evidence" value="ECO:0007669"/>
    <property type="project" value="TreeGrafter"/>
</dbReference>
<dbReference type="InterPro" id="IPR013525">
    <property type="entry name" value="ABC2_TM"/>
</dbReference>
<dbReference type="Proteomes" id="UP000291343">
    <property type="component" value="Unassembled WGS sequence"/>
</dbReference>
<feature type="transmembrane region" description="Helical" evidence="9">
    <location>
        <begin position="428"/>
        <end position="455"/>
    </location>
</feature>
<evidence type="ECO:0000256" key="9">
    <source>
        <dbReference type="SAM" id="Phobius"/>
    </source>
</evidence>
<feature type="domain" description="ABC transporter" evidence="10">
    <location>
        <begin position="8"/>
        <end position="259"/>
    </location>
</feature>
<dbReference type="PANTHER" id="PTHR48041">
    <property type="entry name" value="ABC TRANSPORTER G FAMILY MEMBER 28"/>
    <property type="match status" value="1"/>
</dbReference>
<evidence type="ECO:0000259" key="10">
    <source>
        <dbReference type="PROSITE" id="PS50893"/>
    </source>
</evidence>
<dbReference type="PANTHER" id="PTHR48041:SF139">
    <property type="entry name" value="PROTEIN SCARLET"/>
    <property type="match status" value="1"/>
</dbReference>
<evidence type="ECO:0000256" key="3">
    <source>
        <dbReference type="ARBA" id="ARBA00022448"/>
    </source>
</evidence>
<organism evidence="11 12">
    <name type="scientific">Laodelphax striatellus</name>
    <name type="common">Small brown planthopper</name>
    <name type="synonym">Delphax striatella</name>
    <dbReference type="NCBI Taxonomy" id="195883"/>
    <lineage>
        <taxon>Eukaryota</taxon>
        <taxon>Metazoa</taxon>
        <taxon>Ecdysozoa</taxon>
        <taxon>Arthropoda</taxon>
        <taxon>Hexapoda</taxon>
        <taxon>Insecta</taxon>
        <taxon>Pterygota</taxon>
        <taxon>Neoptera</taxon>
        <taxon>Paraneoptera</taxon>
        <taxon>Hemiptera</taxon>
        <taxon>Auchenorrhyncha</taxon>
        <taxon>Fulgoroidea</taxon>
        <taxon>Delphacidae</taxon>
        <taxon>Criomorphinae</taxon>
        <taxon>Laodelphax</taxon>
    </lineage>
</organism>
<dbReference type="GO" id="GO:0005886">
    <property type="term" value="C:plasma membrane"/>
    <property type="evidence" value="ECO:0007669"/>
    <property type="project" value="TreeGrafter"/>
</dbReference>
<comment type="subcellular location">
    <subcellularLocation>
        <location evidence="1">Membrane</location>
        <topology evidence="1">Multi-pass membrane protein</topology>
    </subcellularLocation>
</comment>
<keyword evidence="6" id="KW-0067">ATP-binding</keyword>
<evidence type="ECO:0000256" key="6">
    <source>
        <dbReference type="ARBA" id="ARBA00022840"/>
    </source>
</evidence>
<dbReference type="Pfam" id="PF19055">
    <property type="entry name" value="ABC2_membrane_7"/>
    <property type="match status" value="1"/>
</dbReference>
<keyword evidence="7 9" id="KW-1133">Transmembrane helix</keyword>
<accession>A0A482XR42</accession>
<evidence type="ECO:0000256" key="5">
    <source>
        <dbReference type="ARBA" id="ARBA00022741"/>
    </source>
</evidence>
<comment type="similarity">
    <text evidence="2">Belongs to the ABC transporter superfamily. ABCG family. Eye pigment precursor importer (TC 3.A.1.204) subfamily.</text>
</comment>
<dbReference type="SUPFAM" id="SSF52540">
    <property type="entry name" value="P-loop containing nucleoside triphosphate hydrolases"/>
    <property type="match status" value="1"/>
</dbReference>
<dbReference type="Pfam" id="PF01061">
    <property type="entry name" value="ABC2_membrane"/>
    <property type="match status" value="1"/>
</dbReference>
<dbReference type="SMR" id="A0A482XR42"/>
<feature type="transmembrane region" description="Helical" evidence="9">
    <location>
        <begin position="353"/>
        <end position="374"/>
    </location>
</feature>
<keyword evidence="12" id="KW-1185">Reference proteome</keyword>
<dbReference type="STRING" id="195883.A0A482XR42"/>
<keyword evidence="5" id="KW-0547">Nucleotide-binding</keyword>
<feature type="transmembrane region" description="Helical" evidence="9">
    <location>
        <begin position="461"/>
        <end position="485"/>
    </location>
</feature>
<feature type="transmembrane region" description="Helical" evidence="9">
    <location>
        <begin position="582"/>
        <end position="600"/>
    </location>
</feature>
<dbReference type="PROSITE" id="PS00211">
    <property type="entry name" value="ABC_TRANSPORTER_1"/>
    <property type="match status" value="1"/>
</dbReference>
<dbReference type="InterPro" id="IPR003439">
    <property type="entry name" value="ABC_transporter-like_ATP-bd"/>
</dbReference>
<evidence type="ECO:0000256" key="8">
    <source>
        <dbReference type="ARBA" id="ARBA00023136"/>
    </source>
</evidence>
<evidence type="ECO:0000256" key="1">
    <source>
        <dbReference type="ARBA" id="ARBA00004141"/>
    </source>
</evidence>
<keyword evidence="8 9" id="KW-0472">Membrane</keyword>
<keyword evidence="4 9" id="KW-0812">Transmembrane</keyword>
<dbReference type="GO" id="GO:0005524">
    <property type="term" value="F:ATP binding"/>
    <property type="evidence" value="ECO:0007669"/>
    <property type="project" value="UniProtKB-KW"/>
</dbReference>
<feature type="transmembrane region" description="Helical" evidence="9">
    <location>
        <begin position="497"/>
        <end position="523"/>
    </location>
</feature>
<evidence type="ECO:0000313" key="11">
    <source>
        <dbReference type="EMBL" id="RZF47918.1"/>
    </source>
</evidence>
<comment type="caution">
    <text evidence="11">The sequence shown here is derived from an EMBL/GenBank/DDBJ whole genome shotgun (WGS) entry which is preliminary data.</text>
</comment>
<dbReference type="InterPro" id="IPR003593">
    <property type="entry name" value="AAA+_ATPase"/>
</dbReference>
<dbReference type="Pfam" id="PF00005">
    <property type="entry name" value="ABC_tran"/>
    <property type="match status" value="1"/>
</dbReference>
<evidence type="ECO:0000256" key="2">
    <source>
        <dbReference type="ARBA" id="ARBA00005814"/>
    </source>
</evidence>
<proteinExistence type="inferred from homology"/>